<evidence type="ECO:0000313" key="3">
    <source>
        <dbReference type="Proteomes" id="UP000314294"/>
    </source>
</evidence>
<feature type="compositionally biased region" description="Basic residues" evidence="1">
    <location>
        <begin position="16"/>
        <end position="33"/>
    </location>
</feature>
<proteinExistence type="predicted"/>
<dbReference type="Proteomes" id="UP000314294">
    <property type="component" value="Unassembled WGS sequence"/>
</dbReference>
<reference evidence="2 3" key="1">
    <citation type="submission" date="2019-03" db="EMBL/GenBank/DDBJ databases">
        <title>First draft genome of Liparis tanakae, snailfish: a comprehensive survey of snailfish specific genes.</title>
        <authorList>
            <person name="Kim W."/>
            <person name="Song I."/>
            <person name="Jeong J.-H."/>
            <person name="Kim D."/>
            <person name="Kim S."/>
            <person name="Ryu S."/>
            <person name="Song J.Y."/>
            <person name="Lee S.K."/>
        </authorList>
    </citation>
    <scope>NUCLEOTIDE SEQUENCE [LARGE SCALE GENOMIC DNA]</scope>
    <source>
        <tissue evidence="2">Muscle</tissue>
    </source>
</reference>
<feature type="compositionally biased region" description="Basic residues" evidence="1">
    <location>
        <begin position="48"/>
        <end position="69"/>
    </location>
</feature>
<feature type="region of interest" description="Disordered" evidence="1">
    <location>
        <begin position="1"/>
        <end position="69"/>
    </location>
</feature>
<organism evidence="2 3">
    <name type="scientific">Liparis tanakae</name>
    <name type="common">Tanaka's snailfish</name>
    <dbReference type="NCBI Taxonomy" id="230148"/>
    <lineage>
        <taxon>Eukaryota</taxon>
        <taxon>Metazoa</taxon>
        <taxon>Chordata</taxon>
        <taxon>Craniata</taxon>
        <taxon>Vertebrata</taxon>
        <taxon>Euteleostomi</taxon>
        <taxon>Actinopterygii</taxon>
        <taxon>Neopterygii</taxon>
        <taxon>Teleostei</taxon>
        <taxon>Neoteleostei</taxon>
        <taxon>Acanthomorphata</taxon>
        <taxon>Eupercaria</taxon>
        <taxon>Perciformes</taxon>
        <taxon>Cottioidei</taxon>
        <taxon>Cottales</taxon>
        <taxon>Liparidae</taxon>
        <taxon>Liparis</taxon>
    </lineage>
</organism>
<accession>A0A4Z2ED63</accession>
<dbReference type="AlphaFoldDB" id="A0A4Z2ED63"/>
<name>A0A4Z2ED63_9TELE</name>
<evidence type="ECO:0000256" key="1">
    <source>
        <dbReference type="SAM" id="MobiDB-lite"/>
    </source>
</evidence>
<sequence>MRRRHQSLQPTCGVTRRGKRRRRRRRERRRRKKQTEEKKKEEGEGGRRGRRNGRRRRIRRRWKKKRKKQQCLMSLSISLRAAVTKQPSYWLMRRYSRILFVCLLIISFYPS</sequence>
<feature type="compositionally biased region" description="Basic and acidic residues" evidence="1">
    <location>
        <begin position="34"/>
        <end position="47"/>
    </location>
</feature>
<comment type="caution">
    <text evidence="2">The sequence shown here is derived from an EMBL/GenBank/DDBJ whole genome shotgun (WGS) entry which is preliminary data.</text>
</comment>
<keyword evidence="3" id="KW-1185">Reference proteome</keyword>
<gene>
    <name evidence="2" type="ORF">EYF80_063155</name>
</gene>
<evidence type="ECO:0000313" key="2">
    <source>
        <dbReference type="EMBL" id="TNN26708.1"/>
    </source>
</evidence>
<dbReference type="EMBL" id="SRLO01009650">
    <property type="protein sequence ID" value="TNN26708.1"/>
    <property type="molecule type" value="Genomic_DNA"/>
</dbReference>
<protein>
    <submittedName>
        <fullName evidence="2">Uncharacterized protein</fullName>
    </submittedName>
</protein>